<feature type="chain" id="PRO_5021343766" evidence="8">
    <location>
        <begin position="19"/>
        <end position="268"/>
    </location>
</feature>
<evidence type="ECO:0000256" key="5">
    <source>
        <dbReference type="ARBA" id="ARBA00023157"/>
    </source>
</evidence>
<evidence type="ECO:0000256" key="7">
    <source>
        <dbReference type="SAM" id="Phobius"/>
    </source>
</evidence>
<gene>
    <name evidence="10" type="primary">HB2D</name>
    <name evidence="10" type="ORF">EYF80_014066</name>
</gene>
<dbReference type="Gene3D" id="3.10.320.10">
    <property type="entry name" value="Class II Histocompatibility Antigen, M Beta Chain, Chain B, domain 1"/>
    <property type="match status" value="1"/>
</dbReference>
<dbReference type="GO" id="GO:0042613">
    <property type="term" value="C:MHC class II protein complex"/>
    <property type="evidence" value="ECO:0007669"/>
    <property type="project" value="InterPro"/>
</dbReference>
<keyword evidence="11" id="KW-1185">Reference proteome</keyword>
<dbReference type="PANTHER" id="PTHR19944:SF99">
    <property type="entry name" value="HLA CLASS II HISTOCOMPATIBILITY ANTIGEN, DRB1 BETA CHAIN"/>
    <property type="match status" value="1"/>
</dbReference>
<evidence type="ECO:0000313" key="11">
    <source>
        <dbReference type="Proteomes" id="UP000314294"/>
    </source>
</evidence>
<accession>A0A4Z2IF29</accession>
<dbReference type="InterPro" id="IPR036179">
    <property type="entry name" value="Ig-like_dom_sf"/>
</dbReference>
<dbReference type="Pfam" id="PF00993">
    <property type="entry name" value="MHC_II_alpha"/>
    <property type="match status" value="1"/>
</dbReference>
<sequence>MKRSALIILMINSLCAFSQIPNEFDYVVGCSENETTEAQYEFNGDELLYVDFDRKEIVYTVPRFVIDDPSKLFDHMKVFQNAKKNKVACSVILTLFKAEEKSPPEEKDATMPVHSFFSLLFLLLLCSRAVEPSVRLKSANAAGSTHQSMLICSVYGFYPKDIRVTWQKNGNNVTSDVTSTEELSNGNWLYQIHSYLEFTPKTGEKITCMVEHASLTEPKLYEWDPIGQSQRNKIAVGTAGLVLGLVFSVTGLIYYKKKHVGRILVPTS</sequence>
<evidence type="ECO:0000256" key="4">
    <source>
        <dbReference type="ARBA" id="ARBA00022989"/>
    </source>
</evidence>
<dbReference type="SUPFAM" id="SSF48726">
    <property type="entry name" value="Immunoglobulin"/>
    <property type="match status" value="1"/>
</dbReference>
<feature type="domain" description="Ig-like" evidence="9">
    <location>
        <begin position="132"/>
        <end position="221"/>
    </location>
</feature>
<keyword evidence="4 7" id="KW-1133">Transmembrane helix</keyword>
<dbReference type="InterPro" id="IPR007110">
    <property type="entry name" value="Ig-like_dom"/>
</dbReference>
<evidence type="ECO:0000256" key="2">
    <source>
        <dbReference type="ARBA" id="ARBA00007394"/>
    </source>
</evidence>
<dbReference type="InterPro" id="IPR014745">
    <property type="entry name" value="MHC_II_a/b_N"/>
</dbReference>
<dbReference type="Gene3D" id="2.60.40.10">
    <property type="entry name" value="Immunoglobulins"/>
    <property type="match status" value="1"/>
</dbReference>
<dbReference type="SMART" id="SM00407">
    <property type="entry name" value="IGc1"/>
    <property type="match status" value="1"/>
</dbReference>
<evidence type="ECO:0000256" key="6">
    <source>
        <dbReference type="ARBA" id="ARBA00023180"/>
    </source>
</evidence>
<organism evidence="10 11">
    <name type="scientific">Liparis tanakae</name>
    <name type="common">Tanaka's snailfish</name>
    <dbReference type="NCBI Taxonomy" id="230148"/>
    <lineage>
        <taxon>Eukaryota</taxon>
        <taxon>Metazoa</taxon>
        <taxon>Chordata</taxon>
        <taxon>Craniata</taxon>
        <taxon>Vertebrata</taxon>
        <taxon>Euteleostomi</taxon>
        <taxon>Actinopterygii</taxon>
        <taxon>Neopterygii</taxon>
        <taxon>Teleostei</taxon>
        <taxon>Neoteleostei</taxon>
        <taxon>Acanthomorphata</taxon>
        <taxon>Eupercaria</taxon>
        <taxon>Perciformes</taxon>
        <taxon>Cottioidei</taxon>
        <taxon>Cottales</taxon>
        <taxon>Liparidae</taxon>
        <taxon>Liparis</taxon>
    </lineage>
</organism>
<protein>
    <submittedName>
        <fullName evidence="10">DLA class II histocompatibility antigen, DR-1 beta chain</fullName>
    </submittedName>
</protein>
<dbReference type="GO" id="GO:0006955">
    <property type="term" value="P:immune response"/>
    <property type="evidence" value="ECO:0007669"/>
    <property type="project" value="InterPro"/>
</dbReference>
<dbReference type="EMBL" id="SRLO01000100">
    <property type="protein sequence ID" value="TNN75703.1"/>
    <property type="molecule type" value="Genomic_DNA"/>
</dbReference>
<evidence type="ECO:0000256" key="3">
    <source>
        <dbReference type="ARBA" id="ARBA00022692"/>
    </source>
</evidence>
<dbReference type="SUPFAM" id="SSF54452">
    <property type="entry name" value="MHC antigen-recognition domain"/>
    <property type="match status" value="1"/>
</dbReference>
<keyword evidence="6" id="KW-0325">Glycoprotein</keyword>
<dbReference type="GO" id="GO:0019882">
    <property type="term" value="P:antigen processing and presentation"/>
    <property type="evidence" value="ECO:0007669"/>
    <property type="project" value="InterPro"/>
</dbReference>
<dbReference type="InterPro" id="IPR011162">
    <property type="entry name" value="MHC_I/II-like_Ag-recog"/>
</dbReference>
<dbReference type="Proteomes" id="UP000314294">
    <property type="component" value="Unassembled WGS sequence"/>
</dbReference>
<comment type="caution">
    <text evidence="10">The sequence shown here is derived from an EMBL/GenBank/DDBJ whole genome shotgun (WGS) entry which is preliminary data.</text>
</comment>
<keyword evidence="8" id="KW-0732">Signal</keyword>
<evidence type="ECO:0000256" key="8">
    <source>
        <dbReference type="SAM" id="SignalP"/>
    </source>
</evidence>
<dbReference type="Pfam" id="PF07654">
    <property type="entry name" value="C1-set"/>
    <property type="match status" value="1"/>
</dbReference>
<evidence type="ECO:0000259" key="9">
    <source>
        <dbReference type="PROSITE" id="PS50835"/>
    </source>
</evidence>
<dbReference type="InterPro" id="IPR003597">
    <property type="entry name" value="Ig_C1-set"/>
</dbReference>
<dbReference type="InterPro" id="IPR050160">
    <property type="entry name" value="MHC/Immunoglobulin"/>
</dbReference>
<keyword evidence="3 7" id="KW-0812">Transmembrane</keyword>
<dbReference type="PROSITE" id="PS50835">
    <property type="entry name" value="IG_LIKE"/>
    <property type="match status" value="1"/>
</dbReference>
<proteinExistence type="inferred from homology"/>
<name>A0A4Z2IF29_9TELE</name>
<dbReference type="InterPro" id="IPR001003">
    <property type="entry name" value="MHC_II_a_N"/>
</dbReference>
<evidence type="ECO:0000313" key="10">
    <source>
        <dbReference type="EMBL" id="TNN75703.1"/>
    </source>
</evidence>
<feature type="transmembrane region" description="Helical" evidence="7">
    <location>
        <begin position="234"/>
        <end position="255"/>
    </location>
</feature>
<reference evidence="10 11" key="1">
    <citation type="submission" date="2019-03" db="EMBL/GenBank/DDBJ databases">
        <title>First draft genome of Liparis tanakae, snailfish: a comprehensive survey of snailfish specific genes.</title>
        <authorList>
            <person name="Kim W."/>
            <person name="Song I."/>
            <person name="Jeong J.-H."/>
            <person name="Kim D."/>
            <person name="Kim S."/>
            <person name="Ryu S."/>
            <person name="Song J.Y."/>
            <person name="Lee S.K."/>
        </authorList>
    </citation>
    <scope>NUCLEOTIDE SEQUENCE [LARGE SCALE GENOMIC DNA]</scope>
    <source>
        <tissue evidence="10">Muscle</tissue>
    </source>
</reference>
<evidence type="ECO:0000256" key="1">
    <source>
        <dbReference type="ARBA" id="ARBA00004479"/>
    </source>
</evidence>
<feature type="signal peptide" evidence="8">
    <location>
        <begin position="1"/>
        <end position="18"/>
    </location>
</feature>
<dbReference type="AlphaFoldDB" id="A0A4Z2IF29"/>
<keyword evidence="5" id="KW-1015">Disulfide bond</keyword>
<dbReference type="PANTHER" id="PTHR19944">
    <property type="entry name" value="MHC CLASS II-RELATED"/>
    <property type="match status" value="1"/>
</dbReference>
<keyword evidence="7" id="KW-0472">Membrane</keyword>
<dbReference type="InterPro" id="IPR013783">
    <property type="entry name" value="Ig-like_fold"/>
</dbReference>
<dbReference type="OrthoDB" id="9940220at2759"/>
<comment type="similarity">
    <text evidence="2">Belongs to the MHC class II family.</text>
</comment>
<comment type="subcellular location">
    <subcellularLocation>
        <location evidence="1">Membrane</location>
        <topology evidence="1">Single-pass type I membrane protein</topology>
    </subcellularLocation>
</comment>